<dbReference type="InterPro" id="IPR007254">
    <property type="entry name" value="DUF373"/>
</dbReference>
<feature type="transmembrane region" description="Helical" evidence="1">
    <location>
        <begin position="294"/>
        <end position="312"/>
    </location>
</feature>
<organism evidence="2 3">
    <name type="scientific">Methanothrix soehngenii</name>
    <name type="common">Methanosaeta concilii</name>
    <dbReference type="NCBI Taxonomy" id="2223"/>
    <lineage>
        <taxon>Archaea</taxon>
        <taxon>Methanobacteriati</taxon>
        <taxon>Methanobacteriota</taxon>
        <taxon>Stenosarchaea group</taxon>
        <taxon>Methanomicrobia</taxon>
        <taxon>Methanotrichales</taxon>
        <taxon>Methanotrichaceae</taxon>
        <taxon>Methanothrix</taxon>
    </lineage>
</organism>
<accession>A0A7K4AJG5</accession>
<proteinExistence type="predicted"/>
<dbReference type="AlphaFoldDB" id="A0A7K4AJG5"/>
<sequence>MLCIDRDNDLGRKGGVITPVVGREANIEAALKLGMSDPEDSDVNTIFGGIKTFDEIAASGRNVEIASIAGDLKVGLISDSKIASQLEDLLARLHPQGVVVVSDGAEDEAILPIITSRIKVEGVRRVLVKQSPNLESTYYLLKQLFTDPKLSHTLFIPPALALLMFAFFSLIGYPSWAIVAITGSVGLYLLFRGLGLDDSMEEAKQTLKKSLYARKIAFITYILAAMLVVIATVNGVAYFWQYFHEPTFPGYFTLIMIYLYESIWWYMAAALCVNLGKVMDMYMEGIRDARTISYLFFILATGLVIWSTSSFILASNADLEFGIGMVESVQKLAISAIGAILITVIGINVSKRIATDNAFLPSK</sequence>
<gene>
    <name evidence="2" type="ORF">GX426_08405</name>
</gene>
<keyword evidence="1" id="KW-1133">Transmembrane helix</keyword>
<dbReference type="EMBL" id="JAAYUN010000144">
    <property type="protein sequence ID" value="NLJ23114.1"/>
    <property type="molecule type" value="Genomic_DNA"/>
</dbReference>
<name>A0A7K4AJG5_METSH</name>
<evidence type="ECO:0000313" key="3">
    <source>
        <dbReference type="Proteomes" id="UP000544742"/>
    </source>
</evidence>
<reference evidence="2 3" key="1">
    <citation type="journal article" date="2020" name="Biotechnol. Biofuels">
        <title>New insights from the biogas microbiome by comprehensive genome-resolved metagenomics of nearly 1600 species originating from multiple anaerobic digesters.</title>
        <authorList>
            <person name="Campanaro S."/>
            <person name="Treu L."/>
            <person name="Rodriguez-R L.M."/>
            <person name="Kovalovszki A."/>
            <person name="Ziels R.M."/>
            <person name="Maus I."/>
            <person name="Zhu X."/>
            <person name="Kougias P.G."/>
            <person name="Basile A."/>
            <person name="Luo G."/>
            <person name="Schluter A."/>
            <person name="Konstantinidis K.T."/>
            <person name="Angelidaki I."/>
        </authorList>
    </citation>
    <scope>NUCLEOTIDE SEQUENCE [LARGE SCALE GENOMIC DNA]</scope>
    <source>
        <strain evidence="2">AS27yjCOA_157</strain>
    </source>
</reference>
<evidence type="ECO:0000256" key="1">
    <source>
        <dbReference type="SAM" id="Phobius"/>
    </source>
</evidence>
<keyword evidence="1" id="KW-0812">Transmembrane</keyword>
<dbReference type="Proteomes" id="UP000544742">
    <property type="component" value="Unassembled WGS sequence"/>
</dbReference>
<feature type="transmembrane region" description="Helical" evidence="1">
    <location>
        <begin position="216"/>
        <end position="240"/>
    </location>
</feature>
<feature type="transmembrane region" description="Helical" evidence="1">
    <location>
        <begin position="332"/>
        <end position="350"/>
    </location>
</feature>
<dbReference type="PANTHER" id="PTHR38815:SF1">
    <property type="entry name" value="DUF373 FAMILY PROTEIN"/>
    <property type="match status" value="1"/>
</dbReference>
<comment type="caution">
    <text evidence="2">The sequence shown here is derived from an EMBL/GenBank/DDBJ whole genome shotgun (WGS) entry which is preliminary data.</text>
</comment>
<keyword evidence="1" id="KW-0472">Membrane</keyword>
<dbReference type="Pfam" id="PF04123">
    <property type="entry name" value="DUF373"/>
    <property type="match status" value="1"/>
</dbReference>
<evidence type="ECO:0000313" key="2">
    <source>
        <dbReference type="EMBL" id="NLJ23114.1"/>
    </source>
</evidence>
<feature type="transmembrane region" description="Helical" evidence="1">
    <location>
        <begin position="150"/>
        <end position="170"/>
    </location>
</feature>
<feature type="transmembrane region" description="Helical" evidence="1">
    <location>
        <begin position="176"/>
        <end position="195"/>
    </location>
</feature>
<feature type="transmembrane region" description="Helical" evidence="1">
    <location>
        <begin position="252"/>
        <end position="273"/>
    </location>
</feature>
<dbReference type="PANTHER" id="PTHR38815">
    <property type="entry name" value="HYPOTHETICAL MEMBRANE PROTEIN, CONSERVED, DUF373 FAMILY"/>
    <property type="match status" value="1"/>
</dbReference>
<protein>
    <submittedName>
        <fullName evidence="2">DUF373 family protein</fullName>
    </submittedName>
</protein>